<dbReference type="Proteomes" id="UP001214043">
    <property type="component" value="Chromosome"/>
</dbReference>
<keyword evidence="1" id="KW-1133">Transmembrane helix</keyword>
<sequence>MRISSDRLAGIAGGVGAAPAADAGASSGPAYRRVIEPDLSRMRPRSVDECEEARKRRLAAKTVNFTATIIARLVIMAALGKFGFDLYQMTGTVHRGVALGMFAMLADLGRVMLKAMTPGTK</sequence>
<dbReference type="RefSeq" id="WP_274491823.1">
    <property type="nucleotide sequence ID" value="NZ_CP118166.1"/>
</dbReference>
<dbReference type="AlphaFoldDB" id="A0AAE9ZC09"/>
<name>A0AAE9ZC09_9PROT</name>
<dbReference type="KEGG" id="hfl:PUV54_08705"/>
<keyword evidence="3" id="KW-1185">Reference proteome</keyword>
<gene>
    <name evidence="2" type="ORF">PUV54_08705</name>
</gene>
<accession>A0AAE9ZC09</accession>
<feature type="transmembrane region" description="Helical" evidence="1">
    <location>
        <begin position="63"/>
        <end position="84"/>
    </location>
</feature>
<organism evidence="2 3">
    <name type="scientific">Hyphococcus flavus</name>
    <dbReference type="NCBI Taxonomy" id="1866326"/>
    <lineage>
        <taxon>Bacteria</taxon>
        <taxon>Pseudomonadati</taxon>
        <taxon>Pseudomonadota</taxon>
        <taxon>Alphaproteobacteria</taxon>
        <taxon>Parvularculales</taxon>
        <taxon>Parvularculaceae</taxon>
        <taxon>Hyphococcus</taxon>
    </lineage>
</organism>
<feature type="transmembrane region" description="Helical" evidence="1">
    <location>
        <begin position="96"/>
        <end position="113"/>
    </location>
</feature>
<reference evidence="2" key="1">
    <citation type="submission" date="2023-02" db="EMBL/GenBank/DDBJ databases">
        <title>Genome sequence of Hyphococcus flavus.</title>
        <authorList>
            <person name="Rong J.-C."/>
            <person name="Zhao Q."/>
            <person name="Yi M."/>
            <person name="Wu J.-Y."/>
        </authorList>
    </citation>
    <scope>NUCLEOTIDE SEQUENCE</scope>
    <source>
        <strain evidence="2">MCCC 1K03223</strain>
    </source>
</reference>
<keyword evidence="1" id="KW-0472">Membrane</keyword>
<evidence type="ECO:0000256" key="1">
    <source>
        <dbReference type="SAM" id="Phobius"/>
    </source>
</evidence>
<evidence type="ECO:0000313" key="2">
    <source>
        <dbReference type="EMBL" id="WDI30037.1"/>
    </source>
</evidence>
<keyword evidence="1" id="KW-0812">Transmembrane</keyword>
<protein>
    <submittedName>
        <fullName evidence="2">Uncharacterized protein</fullName>
    </submittedName>
</protein>
<evidence type="ECO:0000313" key="3">
    <source>
        <dbReference type="Proteomes" id="UP001214043"/>
    </source>
</evidence>
<dbReference type="EMBL" id="CP118166">
    <property type="protein sequence ID" value="WDI30037.1"/>
    <property type="molecule type" value="Genomic_DNA"/>
</dbReference>
<proteinExistence type="predicted"/>